<dbReference type="EMBL" id="BK032511">
    <property type="protein sequence ID" value="DAF44672.1"/>
    <property type="molecule type" value="Genomic_DNA"/>
</dbReference>
<evidence type="ECO:0000313" key="1">
    <source>
        <dbReference type="EMBL" id="DAF44672.1"/>
    </source>
</evidence>
<protein>
    <submittedName>
        <fullName evidence="1">Uncharacterized protein</fullName>
    </submittedName>
</protein>
<name>A0A8S5S197_9CAUD</name>
<reference evidence="1" key="1">
    <citation type="journal article" date="2021" name="Proc. Natl. Acad. Sci. U.S.A.">
        <title>A Catalog of Tens of Thousands of Viruses from Human Metagenomes Reveals Hidden Associations with Chronic Diseases.</title>
        <authorList>
            <person name="Tisza M.J."/>
            <person name="Buck C.B."/>
        </authorList>
    </citation>
    <scope>NUCLEOTIDE SEQUENCE</scope>
    <source>
        <strain evidence="1">Ct8Lf7</strain>
    </source>
</reference>
<sequence>MERNGILNPFLQKFFYIEGLFSNNLRLSLSGTEINHPDKAKGTLFNKIVSAVNNVKGADNPIKLNISNKELENLLVDNKIGFESLDHFIEEFSKAKAINDLDGNPNM</sequence>
<organism evidence="1">
    <name type="scientific">Podoviridae sp. ct8Lf7</name>
    <dbReference type="NCBI Taxonomy" id="2827723"/>
    <lineage>
        <taxon>Viruses</taxon>
        <taxon>Duplodnaviria</taxon>
        <taxon>Heunggongvirae</taxon>
        <taxon>Uroviricota</taxon>
        <taxon>Caudoviricetes</taxon>
    </lineage>
</organism>
<accession>A0A8S5S197</accession>
<proteinExistence type="predicted"/>